<evidence type="ECO:0000256" key="1">
    <source>
        <dbReference type="PROSITE-ProRule" id="PRU00042"/>
    </source>
</evidence>
<name>A0AAV2FHE1_9ROSI</name>
<dbReference type="SUPFAM" id="SSF56399">
    <property type="entry name" value="ADP-ribosylation"/>
    <property type="match status" value="1"/>
</dbReference>
<dbReference type="PANTHER" id="PTHR31681:SF97">
    <property type="entry name" value="C2H2-TYPE DOMAIN-CONTAINING PROTEIN"/>
    <property type="match status" value="1"/>
</dbReference>
<evidence type="ECO:0000313" key="3">
    <source>
        <dbReference type="EMBL" id="CAL1397701.1"/>
    </source>
</evidence>
<reference evidence="3 4" key="1">
    <citation type="submission" date="2024-04" db="EMBL/GenBank/DDBJ databases">
        <authorList>
            <person name="Fracassetti M."/>
        </authorList>
    </citation>
    <scope>NUCLEOTIDE SEQUENCE [LARGE SCALE GENOMIC DNA]</scope>
</reference>
<dbReference type="Gene3D" id="3.90.228.10">
    <property type="match status" value="1"/>
</dbReference>
<keyword evidence="1" id="KW-0863">Zinc-finger</keyword>
<dbReference type="PROSITE" id="PS00028">
    <property type="entry name" value="ZINC_FINGER_C2H2_1"/>
    <property type="match status" value="1"/>
</dbReference>
<dbReference type="AlphaFoldDB" id="A0AAV2FHE1"/>
<dbReference type="GO" id="GO:0008270">
    <property type="term" value="F:zinc ion binding"/>
    <property type="evidence" value="ECO:0007669"/>
    <property type="project" value="UniProtKB-KW"/>
</dbReference>
<accession>A0AAV2FHE1</accession>
<dbReference type="Proteomes" id="UP001497516">
    <property type="component" value="Chromosome 6"/>
</dbReference>
<organism evidence="3 4">
    <name type="scientific">Linum trigynum</name>
    <dbReference type="NCBI Taxonomy" id="586398"/>
    <lineage>
        <taxon>Eukaryota</taxon>
        <taxon>Viridiplantae</taxon>
        <taxon>Streptophyta</taxon>
        <taxon>Embryophyta</taxon>
        <taxon>Tracheophyta</taxon>
        <taxon>Spermatophyta</taxon>
        <taxon>Magnoliopsida</taxon>
        <taxon>eudicotyledons</taxon>
        <taxon>Gunneridae</taxon>
        <taxon>Pentapetalae</taxon>
        <taxon>rosids</taxon>
        <taxon>fabids</taxon>
        <taxon>Malpighiales</taxon>
        <taxon>Linaceae</taxon>
        <taxon>Linum</taxon>
    </lineage>
</organism>
<dbReference type="EMBL" id="OZ034819">
    <property type="protein sequence ID" value="CAL1397701.1"/>
    <property type="molecule type" value="Genomic_DNA"/>
</dbReference>
<keyword evidence="1" id="KW-0479">Metal-binding</keyword>
<dbReference type="InterPro" id="IPR013087">
    <property type="entry name" value="Znf_C2H2_type"/>
</dbReference>
<gene>
    <name evidence="3" type="ORF">LTRI10_LOCUS37976</name>
</gene>
<proteinExistence type="predicted"/>
<sequence length="393" mass="43155">MSGEEKETQTLWLSLKKSFQNCKSEPAAVASGPTPKRNLCSSTCSRSLSNLRDVIHGSKRHSDDDNNRKVLACSPRSLGSGDFLNPVTHEVVLSDTTAELKITMLSHDSHPSPVALTSPEILRRKVPAVSLGYGGGEEKPSRFRSDGHCDDGVSTLTCRKCGKQFKKAEEVEEHQVSDHAVSELIDGDSSRRIVEIIFRTSWPKSESNPIRIERVFKVNNTRTTLSHFEHHREKVKLRATKLSTKHPRCLADGNELLRFHGTTVACSLGTITTNGSSSSILCRADDCGVCGILRRGFSLDKRNGFGVFTASTSKRALEEARGDCGRRKALVLCRVIAGRVHKPVENVEEMMMGSRSAGFDSVAGKIGQHSSVEELYLLDPKALLPCFVVICRP</sequence>
<dbReference type="PANTHER" id="PTHR31681">
    <property type="entry name" value="C2H2-LIKE ZINC FINGER PROTEIN"/>
    <property type="match status" value="1"/>
</dbReference>
<evidence type="ECO:0000259" key="2">
    <source>
        <dbReference type="PROSITE" id="PS50157"/>
    </source>
</evidence>
<keyword evidence="1" id="KW-0862">Zinc</keyword>
<keyword evidence="4" id="KW-1185">Reference proteome</keyword>
<dbReference type="PROSITE" id="PS50157">
    <property type="entry name" value="ZINC_FINGER_C2H2_2"/>
    <property type="match status" value="1"/>
</dbReference>
<protein>
    <recommendedName>
        <fullName evidence="2">C2H2-type domain-containing protein</fullName>
    </recommendedName>
</protein>
<evidence type="ECO:0000313" key="4">
    <source>
        <dbReference type="Proteomes" id="UP001497516"/>
    </source>
</evidence>
<feature type="domain" description="C2H2-type" evidence="2">
    <location>
        <begin position="156"/>
        <end position="184"/>
    </location>
</feature>